<keyword evidence="6" id="KW-1185">Reference proteome</keyword>
<evidence type="ECO:0000259" key="4">
    <source>
        <dbReference type="Pfam" id="PF00535"/>
    </source>
</evidence>
<organism evidence="5 6">
    <name type="scientific">Agrococcus jejuensis</name>
    <dbReference type="NCBI Taxonomy" id="399736"/>
    <lineage>
        <taxon>Bacteria</taxon>
        <taxon>Bacillati</taxon>
        <taxon>Actinomycetota</taxon>
        <taxon>Actinomycetes</taxon>
        <taxon>Micrococcales</taxon>
        <taxon>Microbacteriaceae</taxon>
        <taxon>Agrococcus</taxon>
    </lineage>
</organism>
<sequence>MTDRAVVAVLMATHDGAAFLDAQIDSILDQEGVDVRLVVSDDRSTDGTLALLERRAADDARIVLLPAGVHGSAHANFLRLVRDAPVDGADAIGFSDQDDVWTPGRLARQLAQLDRYDAVSGNVTAVFGSRRVRIDKAQPQRDFDFVLESAGPGSTFVLSASTFAFVRDVVDHDPEVVDAAIHDWLIYALVRASGRTWHIDSASLVDYRQHGANVRGANVGVREASARLGELRSGEFRRQAAHITRIAARVADDGRRDELLALAHLLGDGSPASRRALAARVPQLRRSARDRIALRALLLTGGW</sequence>
<proteinExistence type="inferred from homology"/>
<evidence type="ECO:0000313" key="6">
    <source>
        <dbReference type="Proteomes" id="UP000198822"/>
    </source>
</evidence>
<protein>
    <submittedName>
        <fullName evidence="5">Rhamnosyltransferase</fullName>
    </submittedName>
</protein>
<dbReference type="GO" id="GO:0016757">
    <property type="term" value="F:glycosyltransferase activity"/>
    <property type="evidence" value="ECO:0007669"/>
    <property type="project" value="UniProtKB-KW"/>
</dbReference>
<dbReference type="EMBL" id="LT629695">
    <property type="protein sequence ID" value="SDH81606.1"/>
    <property type="molecule type" value="Genomic_DNA"/>
</dbReference>
<reference evidence="6" key="1">
    <citation type="submission" date="2016-10" db="EMBL/GenBank/DDBJ databases">
        <authorList>
            <person name="Varghese N."/>
            <person name="Submissions S."/>
        </authorList>
    </citation>
    <scope>NUCLEOTIDE SEQUENCE [LARGE SCALE GENOMIC DNA]</scope>
    <source>
        <strain evidence="6">DSM 22002</strain>
    </source>
</reference>
<accession>A0A1G8FHT1</accession>
<feature type="domain" description="Glycosyltransferase 2-like" evidence="4">
    <location>
        <begin position="9"/>
        <end position="171"/>
    </location>
</feature>
<name>A0A1G8FHT1_9MICO</name>
<keyword evidence="2" id="KW-0328">Glycosyltransferase</keyword>
<dbReference type="Pfam" id="PF00535">
    <property type="entry name" value="Glycos_transf_2"/>
    <property type="match status" value="1"/>
</dbReference>
<dbReference type="RefSeq" id="WP_092505441.1">
    <property type="nucleotide sequence ID" value="NZ_LT629695.1"/>
</dbReference>
<evidence type="ECO:0000313" key="5">
    <source>
        <dbReference type="EMBL" id="SDH81606.1"/>
    </source>
</evidence>
<evidence type="ECO:0000256" key="3">
    <source>
        <dbReference type="ARBA" id="ARBA00022679"/>
    </source>
</evidence>
<keyword evidence="3 5" id="KW-0808">Transferase</keyword>
<dbReference type="PANTHER" id="PTHR43685">
    <property type="entry name" value="GLYCOSYLTRANSFERASE"/>
    <property type="match status" value="1"/>
</dbReference>
<comment type="similarity">
    <text evidence="1">Belongs to the glycosyltransferase 2 family.</text>
</comment>
<dbReference type="STRING" id="399736.SAMN04489720_2481"/>
<evidence type="ECO:0000256" key="2">
    <source>
        <dbReference type="ARBA" id="ARBA00022676"/>
    </source>
</evidence>
<dbReference type="InterPro" id="IPR001173">
    <property type="entry name" value="Glyco_trans_2-like"/>
</dbReference>
<evidence type="ECO:0000256" key="1">
    <source>
        <dbReference type="ARBA" id="ARBA00006739"/>
    </source>
</evidence>
<dbReference type="SUPFAM" id="SSF53448">
    <property type="entry name" value="Nucleotide-diphospho-sugar transferases"/>
    <property type="match status" value="1"/>
</dbReference>
<dbReference type="OrthoDB" id="9802649at2"/>
<dbReference type="Gene3D" id="3.90.550.10">
    <property type="entry name" value="Spore Coat Polysaccharide Biosynthesis Protein SpsA, Chain A"/>
    <property type="match status" value="1"/>
</dbReference>
<dbReference type="AlphaFoldDB" id="A0A1G8FHT1"/>
<dbReference type="InterPro" id="IPR029044">
    <property type="entry name" value="Nucleotide-diphossugar_trans"/>
</dbReference>
<dbReference type="Proteomes" id="UP000198822">
    <property type="component" value="Chromosome I"/>
</dbReference>
<dbReference type="PANTHER" id="PTHR43685:SF5">
    <property type="entry name" value="GLYCOSYLTRANSFERASE EPSE-RELATED"/>
    <property type="match status" value="1"/>
</dbReference>
<gene>
    <name evidence="5" type="ORF">SAMN04489720_2481</name>
</gene>
<dbReference type="InterPro" id="IPR050834">
    <property type="entry name" value="Glycosyltransf_2"/>
</dbReference>